<dbReference type="PANTHER" id="PTHR30146">
    <property type="entry name" value="LACI-RELATED TRANSCRIPTIONAL REPRESSOR"/>
    <property type="match status" value="1"/>
</dbReference>
<dbReference type="RefSeq" id="WP_126556536.1">
    <property type="nucleotide sequence ID" value="NZ_BIFS01000002.1"/>
</dbReference>
<evidence type="ECO:0000313" key="5">
    <source>
        <dbReference type="EMBL" id="GCE23033.1"/>
    </source>
</evidence>
<dbReference type="SMART" id="SM00354">
    <property type="entry name" value="HTH_LACI"/>
    <property type="match status" value="1"/>
</dbReference>
<dbReference type="CDD" id="cd01392">
    <property type="entry name" value="HTH_LacI"/>
    <property type="match status" value="1"/>
</dbReference>
<dbReference type="AlphaFoldDB" id="A0A402AVI8"/>
<dbReference type="InterPro" id="IPR046335">
    <property type="entry name" value="LacI/GalR-like_sensor"/>
</dbReference>
<name>A0A402AVI8_9CHLR</name>
<comment type="caution">
    <text evidence="5">The sequence shown here is derived from an EMBL/GenBank/DDBJ whole genome shotgun (WGS) entry which is preliminary data.</text>
</comment>
<proteinExistence type="predicted"/>
<dbReference type="Gene3D" id="3.40.50.2300">
    <property type="match status" value="2"/>
</dbReference>
<reference evidence="6" key="1">
    <citation type="submission" date="2018-12" db="EMBL/GenBank/DDBJ databases">
        <title>Tengunoibacter tsumagoiensis gen. nov., sp. nov., Dictyobacter kobayashii sp. nov., D. alpinus sp. nov., and D. joshuensis sp. nov. and description of Dictyobacteraceae fam. nov. within the order Ktedonobacterales isolated from Tengu-no-mugimeshi.</title>
        <authorList>
            <person name="Wang C.M."/>
            <person name="Zheng Y."/>
            <person name="Sakai Y."/>
            <person name="Toyoda A."/>
            <person name="Minakuchi Y."/>
            <person name="Abe K."/>
            <person name="Yokota A."/>
            <person name="Yabe S."/>
        </authorList>
    </citation>
    <scope>NUCLEOTIDE SEQUENCE [LARGE SCALE GENOMIC DNA]</scope>
    <source>
        <strain evidence="6">Uno11</strain>
    </source>
</reference>
<dbReference type="GO" id="GO:0003700">
    <property type="term" value="F:DNA-binding transcription factor activity"/>
    <property type="evidence" value="ECO:0007669"/>
    <property type="project" value="TreeGrafter"/>
</dbReference>
<dbReference type="InterPro" id="IPR000843">
    <property type="entry name" value="HTH_LacI"/>
</dbReference>
<dbReference type="GO" id="GO:0000976">
    <property type="term" value="F:transcription cis-regulatory region binding"/>
    <property type="evidence" value="ECO:0007669"/>
    <property type="project" value="TreeGrafter"/>
</dbReference>
<evidence type="ECO:0000256" key="2">
    <source>
        <dbReference type="ARBA" id="ARBA00023125"/>
    </source>
</evidence>
<keyword evidence="6" id="KW-1185">Reference proteome</keyword>
<dbReference type="SUPFAM" id="SSF53822">
    <property type="entry name" value="Periplasmic binding protein-like I"/>
    <property type="match status" value="1"/>
</dbReference>
<dbReference type="OrthoDB" id="9769193at2"/>
<dbReference type="Pfam" id="PF00356">
    <property type="entry name" value="LacI"/>
    <property type="match status" value="1"/>
</dbReference>
<accession>A0A402AVI8</accession>
<dbReference type="Pfam" id="PF13377">
    <property type="entry name" value="Peripla_BP_3"/>
    <property type="match status" value="1"/>
</dbReference>
<sequence length="343" mass="37536">MTVHLKDIAAYTGVSIKTVSNVVNGNYEHVGPETRVLVLDAIKKMNYKPNNAARHLRKAQVSVLAYAFPDLTNPYFADIGNAIAVEGARLNYTVLLDYTFSERDKELNILAGMSPHLIDGLILDSHALEVEDIRQIESGGPIVLLGERLFGAPFDHVLIDNTAAAYSATRHLIEVGKRKIAVIGAQKARSEAPSLRLQGFMQALSEANMPLDSSLLMDGGLWHRADGAAAMQELLKRKRADWPDAIFCFNDLMALGAISVLGAAGLRIPEDIAVIGIDDIEDGRYANPALSTIEPDKKEIARIAVQMLIERIKGQRTHTPESIYVPFHLHARASTLGRQAEKS</sequence>
<evidence type="ECO:0000259" key="4">
    <source>
        <dbReference type="PROSITE" id="PS50932"/>
    </source>
</evidence>
<dbReference type="EMBL" id="BIFS01000002">
    <property type="protein sequence ID" value="GCE23033.1"/>
    <property type="molecule type" value="Genomic_DNA"/>
</dbReference>
<protein>
    <submittedName>
        <fullName evidence="5">LacI family transcriptional regulator</fullName>
    </submittedName>
</protein>
<dbReference type="CDD" id="cd06267">
    <property type="entry name" value="PBP1_LacI_sugar_binding-like"/>
    <property type="match status" value="1"/>
</dbReference>
<evidence type="ECO:0000256" key="3">
    <source>
        <dbReference type="ARBA" id="ARBA00023163"/>
    </source>
</evidence>
<keyword evidence="3" id="KW-0804">Transcription</keyword>
<gene>
    <name evidence="5" type="ORF">KDK_68330</name>
</gene>
<dbReference type="Gene3D" id="1.10.260.40">
    <property type="entry name" value="lambda repressor-like DNA-binding domains"/>
    <property type="match status" value="1"/>
</dbReference>
<dbReference type="PANTHER" id="PTHR30146:SF153">
    <property type="entry name" value="LACTOSE OPERON REPRESSOR"/>
    <property type="match status" value="1"/>
</dbReference>
<dbReference type="PROSITE" id="PS50932">
    <property type="entry name" value="HTH_LACI_2"/>
    <property type="match status" value="1"/>
</dbReference>
<keyword evidence="1" id="KW-0805">Transcription regulation</keyword>
<dbReference type="InterPro" id="IPR010982">
    <property type="entry name" value="Lambda_DNA-bd_dom_sf"/>
</dbReference>
<feature type="domain" description="HTH lacI-type" evidence="4">
    <location>
        <begin position="1"/>
        <end position="58"/>
    </location>
</feature>
<organism evidence="5 6">
    <name type="scientific">Dictyobacter kobayashii</name>
    <dbReference type="NCBI Taxonomy" id="2014872"/>
    <lineage>
        <taxon>Bacteria</taxon>
        <taxon>Bacillati</taxon>
        <taxon>Chloroflexota</taxon>
        <taxon>Ktedonobacteria</taxon>
        <taxon>Ktedonobacterales</taxon>
        <taxon>Dictyobacteraceae</taxon>
        <taxon>Dictyobacter</taxon>
    </lineage>
</organism>
<evidence type="ECO:0000313" key="6">
    <source>
        <dbReference type="Proteomes" id="UP000287188"/>
    </source>
</evidence>
<dbReference type="Proteomes" id="UP000287188">
    <property type="component" value="Unassembled WGS sequence"/>
</dbReference>
<dbReference type="InterPro" id="IPR028082">
    <property type="entry name" value="Peripla_BP_I"/>
</dbReference>
<evidence type="ECO:0000256" key="1">
    <source>
        <dbReference type="ARBA" id="ARBA00023015"/>
    </source>
</evidence>
<keyword evidence="2" id="KW-0238">DNA-binding</keyword>
<dbReference type="SUPFAM" id="SSF47413">
    <property type="entry name" value="lambda repressor-like DNA-binding domains"/>
    <property type="match status" value="1"/>
</dbReference>